<comment type="caution">
    <text evidence="1">The sequence shown here is derived from an EMBL/GenBank/DDBJ whole genome shotgun (WGS) entry which is preliminary data.</text>
</comment>
<protein>
    <recommendedName>
        <fullName evidence="3">Transposase</fullName>
    </recommendedName>
</protein>
<evidence type="ECO:0008006" key="3">
    <source>
        <dbReference type="Google" id="ProtNLM"/>
    </source>
</evidence>
<proteinExistence type="predicted"/>
<dbReference type="RefSeq" id="WP_190957243.1">
    <property type="nucleotide sequence ID" value="NZ_JACJTU010000023.1"/>
</dbReference>
<gene>
    <name evidence="1" type="ORF">H6H03_22470</name>
</gene>
<dbReference type="EMBL" id="JACJTU010000023">
    <property type="protein sequence ID" value="MBD2736619.1"/>
    <property type="molecule type" value="Genomic_DNA"/>
</dbReference>
<keyword evidence="2" id="KW-1185">Reference proteome</keyword>
<name>A0ABR8KCN2_9NOSO</name>
<reference evidence="1 2" key="1">
    <citation type="journal article" date="2020" name="ISME J.">
        <title>Comparative genomics reveals insights into cyanobacterial evolution and habitat adaptation.</title>
        <authorList>
            <person name="Chen M.Y."/>
            <person name="Teng W.K."/>
            <person name="Zhao L."/>
            <person name="Hu C.X."/>
            <person name="Zhou Y.K."/>
            <person name="Han B.P."/>
            <person name="Song L.R."/>
            <person name="Shu W.S."/>
        </authorList>
    </citation>
    <scope>NUCLEOTIDE SEQUENCE [LARGE SCALE GENOMIC DNA]</scope>
    <source>
        <strain evidence="1 2">FACHB-159</strain>
    </source>
</reference>
<accession>A0ABR8KCN2</accession>
<evidence type="ECO:0000313" key="2">
    <source>
        <dbReference type="Proteomes" id="UP000637383"/>
    </source>
</evidence>
<dbReference type="Proteomes" id="UP000637383">
    <property type="component" value="Unassembled WGS sequence"/>
</dbReference>
<sequence length="57" mass="6450">MPFATSRRHFLQVGEAAQRSALETLSAVAHFGNQKDRAALPRRWLLKLLTGETQCRN</sequence>
<organism evidence="1 2">
    <name type="scientific">Nostoc paludosum FACHB-159</name>
    <dbReference type="NCBI Taxonomy" id="2692908"/>
    <lineage>
        <taxon>Bacteria</taxon>
        <taxon>Bacillati</taxon>
        <taxon>Cyanobacteriota</taxon>
        <taxon>Cyanophyceae</taxon>
        <taxon>Nostocales</taxon>
        <taxon>Nostocaceae</taxon>
        <taxon>Nostoc</taxon>
    </lineage>
</organism>
<evidence type="ECO:0000313" key="1">
    <source>
        <dbReference type="EMBL" id="MBD2736619.1"/>
    </source>
</evidence>